<feature type="region of interest" description="Disordered" evidence="1">
    <location>
        <begin position="319"/>
        <end position="393"/>
    </location>
</feature>
<feature type="compositionally biased region" description="Low complexity" evidence="1">
    <location>
        <begin position="203"/>
        <end position="216"/>
    </location>
</feature>
<feature type="region of interest" description="Disordered" evidence="1">
    <location>
        <begin position="444"/>
        <end position="466"/>
    </location>
</feature>
<feature type="region of interest" description="Disordered" evidence="1">
    <location>
        <begin position="92"/>
        <end position="113"/>
    </location>
</feature>
<dbReference type="OMA" id="MDFKFPS"/>
<sequence length="613" mass="67634">MLLRKPTRTKTKSFLGSQMDFQFPSQESVAGCDLDTYHLSNHHLLNDTMTKKNDEDASSQILSDYTNSNSGNSSNAIDSGYYSFANISDNTTSKRTDHSNGISMASSWTSGSQANKKYPATLAPPMVTSGSPIIETHSSRKSIDKSHSAFQSISTGIGTIPTADNISFQISFHSQSGSTTQSGIKKSPTCQRNLSINSKPVWRSSSRSASIASASRTVPPRRKSNLKRSKAVKCKGGLLEFFSRLGLRVRSKIQRWRLAARKRLFAYRKRHNTRKDKKQITSHLKRANGYVSNIQRSMSTASLHDLICHDGDVLSQHLSSSRITSTSPGSVKQSPVASNPAKTNRNSLRRSPSSIKRAASNLTRANSMVARSTSMLSNKSSEVQNSPSSNLVRSQPSMSLHAIVRQPSIVVNNKVIPLSNLNGDGHEFSIKEEDEDEYVIDTDCMRPTDDNESEKSSLNGSLNEDQFEDADDFYGSEEILRQEKVNNAIQAWNHYLRSIIAKRIAMRLQVAKYQEEFNDDDCQELMDAIISDYEANTSSIYDSDVKNASTSATSVSYEDYDDVSFNLPTLSSPRNNAQLFATSNSSVLSVPNIQDAIQGSVKRSLTLPVGIKV</sequence>
<evidence type="ECO:0000313" key="3">
    <source>
        <dbReference type="Proteomes" id="UP000190831"/>
    </source>
</evidence>
<dbReference type="Proteomes" id="UP000190831">
    <property type="component" value="Chromosome G"/>
</dbReference>
<gene>
    <name evidence="2" type="ORF">LAFE_0G08526G</name>
</gene>
<feature type="compositionally biased region" description="Polar residues" evidence="1">
    <location>
        <begin position="99"/>
        <end position="113"/>
    </location>
</feature>
<feature type="compositionally biased region" description="Polar residues" evidence="1">
    <location>
        <begin position="331"/>
        <end position="393"/>
    </location>
</feature>
<dbReference type="AlphaFoldDB" id="A0A1G4MHN3"/>
<organism evidence="2 3">
    <name type="scientific">Lachancea fermentati</name>
    <name type="common">Zygosaccharomyces fermentati</name>
    <dbReference type="NCBI Taxonomy" id="4955"/>
    <lineage>
        <taxon>Eukaryota</taxon>
        <taxon>Fungi</taxon>
        <taxon>Dikarya</taxon>
        <taxon>Ascomycota</taxon>
        <taxon>Saccharomycotina</taxon>
        <taxon>Saccharomycetes</taxon>
        <taxon>Saccharomycetales</taxon>
        <taxon>Saccharomycetaceae</taxon>
        <taxon>Lachancea</taxon>
    </lineage>
</organism>
<evidence type="ECO:0000256" key="1">
    <source>
        <dbReference type="SAM" id="MobiDB-lite"/>
    </source>
</evidence>
<keyword evidence="3" id="KW-1185">Reference proteome</keyword>
<dbReference type="STRING" id="4955.A0A1G4MHN3"/>
<feature type="region of interest" description="Disordered" evidence="1">
    <location>
        <begin position="199"/>
        <end position="227"/>
    </location>
</feature>
<evidence type="ECO:0000313" key="2">
    <source>
        <dbReference type="EMBL" id="SCW03352.1"/>
    </source>
</evidence>
<protein>
    <submittedName>
        <fullName evidence="2">LAFE_0G08526g1_1</fullName>
    </submittedName>
</protein>
<feature type="compositionally biased region" description="Low complexity" evidence="1">
    <location>
        <begin position="319"/>
        <end position="330"/>
    </location>
</feature>
<dbReference type="OrthoDB" id="4065285at2759"/>
<dbReference type="EMBL" id="LT598486">
    <property type="protein sequence ID" value="SCW03352.1"/>
    <property type="molecule type" value="Genomic_DNA"/>
</dbReference>
<proteinExistence type="predicted"/>
<feature type="compositionally biased region" description="Basic and acidic residues" evidence="1">
    <location>
        <begin position="444"/>
        <end position="455"/>
    </location>
</feature>
<reference evidence="2 3" key="1">
    <citation type="submission" date="2016-03" db="EMBL/GenBank/DDBJ databases">
        <authorList>
            <person name="Devillers H."/>
        </authorList>
    </citation>
    <scope>NUCLEOTIDE SEQUENCE [LARGE SCALE GENOMIC DNA]</scope>
    <source>
        <strain evidence="2">CBS 6772</strain>
    </source>
</reference>
<name>A0A1G4MHN3_LACFM</name>
<accession>A0A1G4MHN3</accession>